<organism evidence="1 2">
    <name type="scientific">Mesorhizobium escarrei</name>
    <dbReference type="NCBI Taxonomy" id="666018"/>
    <lineage>
        <taxon>Bacteria</taxon>
        <taxon>Pseudomonadati</taxon>
        <taxon>Pseudomonadota</taxon>
        <taxon>Alphaproteobacteria</taxon>
        <taxon>Hyphomicrobiales</taxon>
        <taxon>Phyllobacteriaceae</taxon>
        <taxon>Mesorhizobium</taxon>
    </lineage>
</organism>
<comment type="caution">
    <text evidence="1">The sequence shown here is derived from an EMBL/GenBank/DDBJ whole genome shotgun (WGS) entry which is preliminary data.</text>
</comment>
<proteinExistence type="predicted"/>
<sequence>MRGAPYAPPLALPSPTTAAAPFHDAGTLVARRHAHRFQRHAADRAGAGLVADDLGMHRTGILRALRHRLWRRLAAEKFLRIGLELGFAPGGAEVKTFALIAHEVLGRGTLDFHPANRIGRLQKGFWLLLKFGPAAFRTK</sequence>
<dbReference type="EMBL" id="CAKXZT010000134">
    <property type="protein sequence ID" value="CAH2403542.1"/>
    <property type="molecule type" value="Genomic_DNA"/>
</dbReference>
<evidence type="ECO:0000313" key="1">
    <source>
        <dbReference type="EMBL" id="CAH2403542.1"/>
    </source>
</evidence>
<protein>
    <submittedName>
        <fullName evidence="1">Uncharacterized protein</fullName>
    </submittedName>
</protein>
<name>A0ABM9E453_9HYPH</name>
<keyword evidence="2" id="KW-1185">Reference proteome</keyword>
<evidence type="ECO:0000313" key="2">
    <source>
        <dbReference type="Proteomes" id="UP001153050"/>
    </source>
</evidence>
<gene>
    <name evidence="1" type="ORF">MES5069_390030</name>
</gene>
<reference evidence="1 2" key="1">
    <citation type="submission" date="2022-03" db="EMBL/GenBank/DDBJ databases">
        <authorList>
            <person name="Brunel B."/>
        </authorList>
    </citation>
    <scope>NUCLEOTIDE SEQUENCE [LARGE SCALE GENOMIC DNA]</scope>
    <source>
        <strain evidence="1">STM5069sample</strain>
    </source>
</reference>
<accession>A0ABM9E453</accession>
<dbReference type="Proteomes" id="UP001153050">
    <property type="component" value="Unassembled WGS sequence"/>
</dbReference>